<organism evidence="1">
    <name type="scientific">marine sediment metagenome</name>
    <dbReference type="NCBI Taxonomy" id="412755"/>
    <lineage>
        <taxon>unclassified sequences</taxon>
        <taxon>metagenomes</taxon>
        <taxon>ecological metagenomes</taxon>
    </lineage>
</organism>
<sequence>MYPNRSICEVLDGMRDCYKTRNFAYLLGLIEEAQYMANRMESTLSDKKDIKRMYKERSELYEEIEKLR</sequence>
<dbReference type="AlphaFoldDB" id="A0A0F8WH54"/>
<comment type="caution">
    <text evidence="1">The sequence shown here is derived from an EMBL/GenBank/DDBJ whole genome shotgun (WGS) entry which is preliminary data.</text>
</comment>
<accession>A0A0F8WH54</accession>
<name>A0A0F8WH54_9ZZZZ</name>
<proteinExistence type="predicted"/>
<reference evidence="1" key="1">
    <citation type="journal article" date="2015" name="Nature">
        <title>Complex archaea that bridge the gap between prokaryotes and eukaryotes.</title>
        <authorList>
            <person name="Spang A."/>
            <person name="Saw J.H."/>
            <person name="Jorgensen S.L."/>
            <person name="Zaremba-Niedzwiedzka K."/>
            <person name="Martijn J."/>
            <person name="Lind A.E."/>
            <person name="van Eijk R."/>
            <person name="Schleper C."/>
            <person name="Guy L."/>
            <person name="Ettema T.J."/>
        </authorList>
    </citation>
    <scope>NUCLEOTIDE SEQUENCE</scope>
</reference>
<dbReference type="EMBL" id="LAZR01069549">
    <property type="protein sequence ID" value="KKK47500.1"/>
    <property type="molecule type" value="Genomic_DNA"/>
</dbReference>
<feature type="non-terminal residue" evidence="1">
    <location>
        <position position="68"/>
    </location>
</feature>
<gene>
    <name evidence="1" type="ORF">LCGC14_3154540</name>
</gene>
<protein>
    <submittedName>
        <fullName evidence="1">Uncharacterized protein</fullName>
    </submittedName>
</protein>
<evidence type="ECO:0000313" key="1">
    <source>
        <dbReference type="EMBL" id="KKK47500.1"/>
    </source>
</evidence>